<keyword evidence="9" id="KW-1185">Reference proteome</keyword>
<dbReference type="InterPro" id="IPR002048">
    <property type="entry name" value="EF_hand_dom"/>
</dbReference>
<evidence type="ECO:0000256" key="1">
    <source>
        <dbReference type="ARBA" id="ARBA00004370"/>
    </source>
</evidence>
<sequence length="304" mass="34358">MDLTLLLLDSNSRLVSYSQERGSKGSTSLLVDLKKGSYNLTAYLSPCYLINNNNNNKNNNNNGEDLIIKKNGKYEMTLMYKEIIADIFDSIDLNGGGLLDKKEFQSYTKLTCGEDEDLEDDDWAVVLDRVDSRSGKITKTGFLDLHRMDIMDCDGDTSDMLDTLSRLGYNNKMELDKASHFIVELSALDSEGVALRCDDVNGVDHTSYMQMVKKEGTKIKSRDNRNVNIYIYVTDHNACIVVDNQDDKCVVTTIDCSSSRNVRSHQKSLRHSSKLPPNTPLIFHHIVPINQAEKWILQLIDTVQ</sequence>
<dbReference type="SUPFAM" id="SSF47473">
    <property type="entry name" value="EF-hand"/>
    <property type="match status" value="1"/>
</dbReference>
<evidence type="ECO:0000256" key="4">
    <source>
        <dbReference type="ARBA" id="ARBA00022837"/>
    </source>
</evidence>
<dbReference type="eggNOG" id="KOG0027">
    <property type="taxonomic scope" value="Eukaryota"/>
</dbReference>
<dbReference type="InterPro" id="IPR018247">
    <property type="entry name" value="EF_Hand_1_Ca_BS"/>
</dbReference>
<gene>
    <name evidence="8" type="primary">20207002</name>
    <name evidence="7" type="ORF">HELRODRAFT_178894</name>
</gene>
<dbReference type="OrthoDB" id="26525at2759"/>
<dbReference type="STRING" id="6412.T1FDV3"/>
<dbReference type="GO" id="GO:0005509">
    <property type="term" value="F:calcium ion binding"/>
    <property type="evidence" value="ECO:0007669"/>
    <property type="project" value="InterPro"/>
</dbReference>
<evidence type="ECO:0000313" key="9">
    <source>
        <dbReference type="Proteomes" id="UP000015101"/>
    </source>
</evidence>
<comment type="subcellular location">
    <subcellularLocation>
        <location evidence="1">Membrane</location>
    </subcellularLocation>
</comment>
<dbReference type="GeneID" id="20207002"/>
<dbReference type="InterPro" id="IPR011992">
    <property type="entry name" value="EF-hand-dom_pair"/>
</dbReference>
<dbReference type="EnsemblMetazoa" id="HelroT178894">
    <property type="protein sequence ID" value="HelroP178894"/>
    <property type="gene ID" value="HelroG178894"/>
</dbReference>
<dbReference type="PANTHER" id="PTHR46819:SF1">
    <property type="entry name" value="EF-HAND CALCIUM-BINDING DOMAIN-CONTAINING PROTEIN 7"/>
    <property type="match status" value="1"/>
</dbReference>
<dbReference type="Proteomes" id="UP000015101">
    <property type="component" value="Unassembled WGS sequence"/>
</dbReference>
<dbReference type="AlphaFoldDB" id="T1FDV3"/>
<keyword evidence="2" id="KW-0479">Metal-binding</keyword>
<proteinExistence type="predicted"/>
<dbReference type="InterPro" id="IPR052266">
    <property type="entry name" value="Miro-EF-hand_domain"/>
</dbReference>
<reference evidence="9" key="1">
    <citation type="submission" date="2012-12" db="EMBL/GenBank/DDBJ databases">
        <authorList>
            <person name="Hellsten U."/>
            <person name="Grimwood J."/>
            <person name="Chapman J.A."/>
            <person name="Shapiro H."/>
            <person name="Aerts A."/>
            <person name="Otillar R.P."/>
            <person name="Terry A.Y."/>
            <person name="Boore J.L."/>
            <person name="Simakov O."/>
            <person name="Marletaz F."/>
            <person name="Cho S.-J."/>
            <person name="Edsinger-Gonzales E."/>
            <person name="Havlak P."/>
            <person name="Kuo D.-H."/>
            <person name="Larsson T."/>
            <person name="Lv J."/>
            <person name="Arendt D."/>
            <person name="Savage R."/>
            <person name="Osoegawa K."/>
            <person name="de Jong P."/>
            <person name="Lindberg D.R."/>
            <person name="Seaver E.C."/>
            <person name="Weisblat D.A."/>
            <person name="Putnam N.H."/>
            <person name="Grigoriev I.V."/>
            <person name="Rokhsar D.S."/>
        </authorList>
    </citation>
    <scope>NUCLEOTIDE SEQUENCE</scope>
</reference>
<dbReference type="PROSITE" id="PS00018">
    <property type="entry name" value="EF_HAND_1"/>
    <property type="match status" value="1"/>
</dbReference>
<dbReference type="HOGENOM" id="CLU_031520_0_0_1"/>
<keyword evidence="4" id="KW-0106">Calcium</keyword>
<evidence type="ECO:0000256" key="5">
    <source>
        <dbReference type="ARBA" id="ARBA00023136"/>
    </source>
</evidence>
<keyword evidence="3" id="KW-0677">Repeat</keyword>
<dbReference type="PROSITE" id="PS50222">
    <property type="entry name" value="EF_HAND_2"/>
    <property type="match status" value="1"/>
</dbReference>
<protein>
    <recommendedName>
        <fullName evidence="6">EF-hand domain-containing protein</fullName>
    </recommendedName>
</protein>
<evidence type="ECO:0000313" key="8">
    <source>
        <dbReference type="EnsemblMetazoa" id="HelroP178894"/>
    </source>
</evidence>
<dbReference type="PANTHER" id="PTHR46819">
    <property type="entry name" value="EF-HAND CALCIUM-BINDING DOMAIN-CONTAINING PROTEIN 7"/>
    <property type="match status" value="1"/>
</dbReference>
<dbReference type="KEGG" id="hro:HELRODRAFT_178894"/>
<dbReference type="InParanoid" id="T1FDV3"/>
<name>T1FDV3_HELRO</name>
<reference evidence="7 9" key="2">
    <citation type="journal article" date="2013" name="Nature">
        <title>Insights into bilaterian evolution from three spiralian genomes.</title>
        <authorList>
            <person name="Simakov O."/>
            <person name="Marletaz F."/>
            <person name="Cho S.J."/>
            <person name="Edsinger-Gonzales E."/>
            <person name="Havlak P."/>
            <person name="Hellsten U."/>
            <person name="Kuo D.H."/>
            <person name="Larsson T."/>
            <person name="Lv J."/>
            <person name="Arendt D."/>
            <person name="Savage R."/>
            <person name="Osoegawa K."/>
            <person name="de Jong P."/>
            <person name="Grimwood J."/>
            <person name="Chapman J.A."/>
            <person name="Shapiro H."/>
            <person name="Aerts A."/>
            <person name="Otillar R.P."/>
            <person name="Terry A.Y."/>
            <person name="Boore J.L."/>
            <person name="Grigoriev I.V."/>
            <person name="Lindberg D.R."/>
            <person name="Seaver E.C."/>
            <person name="Weisblat D.A."/>
            <person name="Putnam N.H."/>
            <person name="Rokhsar D.S."/>
        </authorList>
    </citation>
    <scope>NUCLEOTIDE SEQUENCE</scope>
</reference>
<accession>T1FDV3</accession>
<evidence type="ECO:0000259" key="6">
    <source>
        <dbReference type="PROSITE" id="PS50222"/>
    </source>
</evidence>
<dbReference type="GO" id="GO:0016020">
    <property type="term" value="C:membrane"/>
    <property type="evidence" value="ECO:0007669"/>
    <property type="project" value="UniProtKB-SubCell"/>
</dbReference>
<keyword evidence="5" id="KW-0472">Membrane</keyword>
<evidence type="ECO:0000256" key="3">
    <source>
        <dbReference type="ARBA" id="ARBA00022737"/>
    </source>
</evidence>
<dbReference type="EMBL" id="AMQM01006605">
    <property type="status" value="NOT_ANNOTATED_CDS"/>
    <property type="molecule type" value="Genomic_DNA"/>
</dbReference>
<feature type="domain" description="EF-hand" evidence="6">
    <location>
        <begin position="79"/>
        <end position="114"/>
    </location>
</feature>
<evidence type="ECO:0000313" key="7">
    <source>
        <dbReference type="EMBL" id="ESN95974.1"/>
    </source>
</evidence>
<dbReference type="RefSeq" id="XP_009026006.1">
    <property type="nucleotide sequence ID" value="XM_009027758.1"/>
</dbReference>
<evidence type="ECO:0000256" key="2">
    <source>
        <dbReference type="ARBA" id="ARBA00022723"/>
    </source>
</evidence>
<reference evidence="8" key="3">
    <citation type="submission" date="2015-06" db="UniProtKB">
        <authorList>
            <consortium name="EnsemblMetazoa"/>
        </authorList>
    </citation>
    <scope>IDENTIFICATION</scope>
</reference>
<organism evidence="8 9">
    <name type="scientific">Helobdella robusta</name>
    <name type="common">Californian leech</name>
    <dbReference type="NCBI Taxonomy" id="6412"/>
    <lineage>
        <taxon>Eukaryota</taxon>
        <taxon>Metazoa</taxon>
        <taxon>Spiralia</taxon>
        <taxon>Lophotrochozoa</taxon>
        <taxon>Annelida</taxon>
        <taxon>Clitellata</taxon>
        <taxon>Hirudinea</taxon>
        <taxon>Rhynchobdellida</taxon>
        <taxon>Glossiphoniidae</taxon>
        <taxon>Helobdella</taxon>
    </lineage>
</organism>
<dbReference type="EMBL" id="KB097496">
    <property type="protein sequence ID" value="ESN95974.1"/>
    <property type="molecule type" value="Genomic_DNA"/>
</dbReference>
<dbReference type="CTD" id="20207002"/>
<dbReference type="Gene3D" id="1.10.238.10">
    <property type="entry name" value="EF-hand"/>
    <property type="match status" value="1"/>
</dbReference>